<feature type="transmembrane region" description="Helical" evidence="1">
    <location>
        <begin position="55"/>
        <end position="72"/>
    </location>
</feature>
<proteinExistence type="predicted"/>
<name>R4K530_CLOPA</name>
<keyword evidence="1" id="KW-0812">Transmembrane</keyword>
<evidence type="ECO:0000256" key="1">
    <source>
        <dbReference type="SAM" id="Phobius"/>
    </source>
</evidence>
<dbReference type="KEGG" id="cpas:Clopa_1916"/>
<keyword evidence="3" id="KW-1185">Reference proteome</keyword>
<dbReference type="PATRIC" id="fig|86416.3.peg.1887"/>
<keyword evidence="1" id="KW-1133">Transmembrane helix</keyword>
<gene>
    <name evidence="2" type="ORF">Clopa_1916</name>
</gene>
<keyword evidence="1" id="KW-0472">Membrane</keyword>
<evidence type="ECO:0000313" key="3">
    <source>
        <dbReference type="Proteomes" id="UP000013523"/>
    </source>
</evidence>
<dbReference type="OrthoDB" id="1707681at2"/>
<protein>
    <recommendedName>
        <fullName evidence="4">Hemolysin XhlA</fullName>
    </recommendedName>
</protein>
<sequence length="73" mass="8310">MNNEIVELKINEHTETLENHGERLSTLEKKDIKHDDNIGMLCEKIDGLIKLYNKMLLAVLGGMAGVLIKILFF</sequence>
<organism evidence="2 3">
    <name type="scientific">Clostridium pasteurianum BC1</name>
    <dbReference type="NCBI Taxonomy" id="86416"/>
    <lineage>
        <taxon>Bacteria</taxon>
        <taxon>Bacillati</taxon>
        <taxon>Bacillota</taxon>
        <taxon>Clostridia</taxon>
        <taxon>Eubacteriales</taxon>
        <taxon>Clostridiaceae</taxon>
        <taxon>Clostridium</taxon>
    </lineage>
</organism>
<dbReference type="AlphaFoldDB" id="R4K530"/>
<dbReference type="RefSeq" id="WP_015615134.1">
    <property type="nucleotide sequence ID" value="NC_021182.1"/>
</dbReference>
<accession>R4K530</accession>
<reference evidence="2 3" key="1">
    <citation type="submission" date="2012-01" db="EMBL/GenBank/DDBJ databases">
        <title>Complete sequence of chromosome of Clostridium pasteurianum BC1.</title>
        <authorList>
            <consortium name="US DOE Joint Genome Institute"/>
            <person name="Lucas S."/>
            <person name="Han J."/>
            <person name="Lapidus A."/>
            <person name="Cheng J.-F."/>
            <person name="Goodwin L."/>
            <person name="Pitluck S."/>
            <person name="Peters L."/>
            <person name="Mikhailova N."/>
            <person name="Teshima H."/>
            <person name="Detter J.C."/>
            <person name="Han C."/>
            <person name="Tapia R."/>
            <person name="Land M."/>
            <person name="Hauser L."/>
            <person name="Kyrpides N."/>
            <person name="Ivanova N."/>
            <person name="Pagani I."/>
            <person name="Dunn J."/>
            <person name="Taghavi S."/>
            <person name="Francis A."/>
            <person name="van der Lelie D."/>
            <person name="Woyke T."/>
        </authorList>
    </citation>
    <scope>NUCLEOTIDE SEQUENCE [LARGE SCALE GENOMIC DNA]</scope>
    <source>
        <strain evidence="2 3">BC1</strain>
    </source>
</reference>
<dbReference type="EMBL" id="CP003261">
    <property type="protein sequence ID" value="AGK96816.1"/>
    <property type="molecule type" value="Genomic_DNA"/>
</dbReference>
<dbReference type="Proteomes" id="UP000013523">
    <property type="component" value="Chromosome"/>
</dbReference>
<dbReference type="STRING" id="86416.Clopa_1916"/>
<evidence type="ECO:0008006" key="4">
    <source>
        <dbReference type="Google" id="ProtNLM"/>
    </source>
</evidence>
<dbReference type="HOGENOM" id="CLU_2681213_0_0_9"/>
<evidence type="ECO:0000313" key="2">
    <source>
        <dbReference type="EMBL" id="AGK96816.1"/>
    </source>
</evidence>